<evidence type="ECO:0000313" key="1">
    <source>
        <dbReference type="EMBL" id="KAG5636321.1"/>
    </source>
</evidence>
<dbReference type="Proteomes" id="UP000717328">
    <property type="component" value="Unassembled WGS sequence"/>
</dbReference>
<reference evidence="1" key="2">
    <citation type="submission" date="2021-10" db="EMBL/GenBank/DDBJ databases">
        <title>Phylogenomics reveals ancestral predisposition of the termite-cultivated fungus Termitomyces towards a domesticated lifestyle.</title>
        <authorList>
            <person name="Auxier B."/>
            <person name="Grum-Grzhimaylo A."/>
            <person name="Cardenas M.E."/>
            <person name="Lodge J.D."/>
            <person name="Laessoe T."/>
            <person name="Pedersen O."/>
            <person name="Smith M.E."/>
            <person name="Kuyper T.W."/>
            <person name="Franco-Molano E.A."/>
            <person name="Baroni T.J."/>
            <person name="Aanen D.K."/>
        </authorList>
    </citation>
    <scope>NUCLEOTIDE SEQUENCE</scope>
    <source>
        <strain evidence="1">D49</strain>
    </source>
</reference>
<sequence>MPTTSIEDLRSLIGSAAFIPTILSYIRNTSSGNLPLDPAIFQAILLCIVAGDKHLILHTPEEDVGLVTKLALWVSVAAIVIIGGTPV</sequence>
<accession>A0A9P7FSM9</accession>
<dbReference type="EMBL" id="JABCKI010005947">
    <property type="protein sequence ID" value="KAG5636321.1"/>
    <property type="molecule type" value="Genomic_DNA"/>
</dbReference>
<dbReference type="OrthoDB" id="5582146at2759"/>
<protein>
    <submittedName>
        <fullName evidence="1">Uncharacterized protein</fullName>
    </submittedName>
</protein>
<proteinExistence type="predicted"/>
<gene>
    <name evidence="1" type="ORF">H0H81_008405</name>
</gene>
<dbReference type="AlphaFoldDB" id="A0A9P7FSM9"/>
<keyword evidence="2" id="KW-1185">Reference proteome</keyword>
<organism evidence="1 2">
    <name type="scientific">Sphagnurus paluster</name>
    <dbReference type="NCBI Taxonomy" id="117069"/>
    <lineage>
        <taxon>Eukaryota</taxon>
        <taxon>Fungi</taxon>
        <taxon>Dikarya</taxon>
        <taxon>Basidiomycota</taxon>
        <taxon>Agaricomycotina</taxon>
        <taxon>Agaricomycetes</taxon>
        <taxon>Agaricomycetidae</taxon>
        <taxon>Agaricales</taxon>
        <taxon>Tricholomatineae</taxon>
        <taxon>Lyophyllaceae</taxon>
        <taxon>Sphagnurus</taxon>
    </lineage>
</organism>
<reference evidence="1" key="1">
    <citation type="submission" date="2021-02" db="EMBL/GenBank/DDBJ databases">
        <authorList>
            <person name="Nieuwenhuis M."/>
            <person name="Van De Peppel L.J.J."/>
        </authorList>
    </citation>
    <scope>NUCLEOTIDE SEQUENCE</scope>
    <source>
        <strain evidence="1">D49</strain>
    </source>
</reference>
<name>A0A9P7FSM9_9AGAR</name>
<comment type="caution">
    <text evidence="1">The sequence shown here is derived from an EMBL/GenBank/DDBJ whole genome shotgun (WGS) entry which is preliminary data.</text>
</comment>
<evidence type="ECO:0000313" key="2">
    <source>
        <dbReference type="Proteomes" id="UP000717328"/>
    </source>
</evidence>